<name>A0A835GTY5_SPOEX</name>
<comment type="caution">
    <text evidence="4">The sequence shown here is derived from an EMBL/GenBank/DDBJ whole genome shotgun (WGS) entry which is preliminary data.</text>
</comment>
<sequence length="291" mass="33371">MSPRKKRGESWSEDDLKAALRAVKKGKLSQRAISLKYNIPRRTLRDHMKTGQDVKRMGRKPILTEAQENDLCGRIKRFAKIGIPLTPKFIRKQAFMFCERFDIKNNFNSTKRIAGADWLRHETQRSTITKRKPQILNPARAQKLNKAIVREHFQNIFFNILKDYTTWMRRVAELQSTTAHGTCGEGSKRVHLIAPEHAENVTIAMCVNAIGTAIPPMILFKGQRQRPDPSENLPAGTLVRMAPKGSMTADLFVEFIQHLAKYKVAENVYLFLMALSVTYQLKHSKKLIIMT</sequence>
<proteinExistence type="predicted"/>
<evidence type="ECO:0000313" key="4">
    <source>
        <dbReference type="EMBL" id="KAF9423971.1"/>
    </source>
</evidence>
<dbReference type="Gene3D" id="1.10.10.60">
    <property type="entry name" value="Homeodomain-like"/>
    <property type="match status" value="1"/>
</dbReference>
<dbReference type="EMBL" id="JACKWZ010000005">
    <property type="protein sequence ID" value="KAF9423971.1"/>
    <property type="molecule type" value="Genomic_DNA"/>
</dbReference>
<reference evidence="4" key="1">
    <citation type="submission" date="2020-08" db="EMBL/GenBank/DDBJ databases">
        <title>Spodoptera exigua strain:BAW_Kor-Di-RS1 Genome sequencing and assembly.</title>
        <authorList>
            <person name="Kim J."/>
            <person name="Nam H.Y."/>
            <person name="Kwon M."/>
            <person name="Choi J.H."/>
            <person name="Cho S.R."/>
            <person name="Kim G.-H."/>
        </authorList>
    </citation>
    <scope>NUCLEOTIDE SEQUENCE</scope>
    <source>
        <strain evidence="4">BAW_Kor-Di-RS1</strain>
        <tissue evidence="4">Whole-body</tissue>
    </source>
</reference>
<evidence type="ECO:0000256" key="2">
    <source>
        <dbReference type="PROSITE-ProRule" id="PRU00320"/>
    </source>
</evidence>
<dbReference type="PANTHER" id="PTHR19303:SF57">
    <property type="entry name" value="HTH CENPB-TYPE DOMAIN-CONTAINING PROTEIN"/>
    <property type="match status" value="1"/>
</dbReference>
<dbReference type="InterPro" id="IPR050863">
    <property type="entry name" value="CenT-Element_Derived"/>
</dbReference>
<feature type="domain" description="HTH psq-type" evidence="3">
    <location>
        <begin position="1"/>
        <end position="54"/>
    </location>
</feature>
<gene>
    <name evidence="4" type="ORF">HW555_000680</name>
</gene>
<dbReference type="PROSITE" id="PS50960">
    <property type="entry name" value="HTH_PSQ"/>
    <property type="match status" value="1"/>
</dbReference>
<dbReference type="Pfam" id="PF05225">
    <property type="entry name" value="HTH_psq"/>
    <property type="match status" value="1"/>
</dbReference>
<dbReference type="InterPro" id="IPR009057">
    <property type="entry name" value="Homeodomain-like_sf"/>
</dbReference>
<dbReference type="SUPFAM" id="SSF46689">
    <property type="entry name" value="Homeodomain-like"/>
    <property type="match status" value="1"/>
</dbReference>
<evidence type="ECO:0000256" key="1">
    <source>
        <dbReference type="ARBA" id="ARBA00004123"/>
    </source>
</evidence>
<comment type="subcellular location">
    <subcellularLocation>
        <location evidence="1 2">Nucleus</location>
    </subcellularLocation>
</comment>
<dbReference type="GO" id="GO:0003677">
    <property type="term" value="F:DNA binding"/>
    <property type="evidence" value="ECO:0007669"/>
    <property type="project" value="UniProtKB-UniRule"/>
</dbReference>
<dbReference type="GO" id="GO:0005634">
    <property type="term" value="C:nucleus"/>
    <property type="evidence" value="ECO:0007669"/>
    <property type="project" value="UniProtKB-SubCell"/>
</dbReference>
<evidence type="ECO:0000313" key="5">
    <source>
        <dbReference type="Proteomes" id="UP000648187"/>
    </source>
</evidence>
<dbReference type="InterPro" id="IPR007889">
    <property type="entry name" value="HTH_Psq"/>
</dbReference>
<protein>
    <recommendedName>
        <fullName evidence="3">HTH psq-type domain-containing protein</fullName>
    </recommendedName>
</protein>
<organism evidence="4 5">
    <name type="scientific">Spodoptera exigua</name>
    <name type="common">Beet armyworm</name>
    <name type="synonym">Noctua fulgens</name>
    <dbReference type="NCBI Taxonomy" id="7107"/>
    <lineage>
        <taxon>Eukaryota</taxon>
        <taxon>Metazoa</taxon>
        <taxon>Ecdysozoa</taxon>
        <taxon>Arthropoda</taxon>
        <taxon>Hexapoda</taxon>
        <taxon>Insecta</taxon>
        <taxon>Pterygota</taxon>
        <taxon>Neoptera</taxon>
        <taxon>Endopterygota</taxon>
        <taxon>Lepidoptera</taxon>
        <taxon>Glossata</taxon>
        <taxon>Ditrysia</taxon>
        <taxon>Noctuoidea</taxon>
        <taxon>Noctuidae</taxon>
        <taxon>Amphipyrinae</taxon>
        <taxon>Spodoptera</taxon>
    </lineage>
</organism>
<evidence type="ECO:0000259" key="3">
    <source>
        <dbReference type="PROSITE" id="PS50960"/>
    </source>
</evidence>
<feature type="DNA-binding region" description="H-T-H motif" evidence="2">
    <location>
        <begin position="30"/>
        <end position="50"/>
    </location>
</feature>
<keyword evidence="2" id="KW-0238">DNA-binding</keyword>
<dbReference type="PANTHER" id="PTHR19303">
    <property type="entry name" value="TRANSPOSON"/>
    <property type="match status" value="1"/>
</dbReference>
<dbReference type="AlphaFoldDB" id="A0A835GTY5"/>
<keyword evidence="2" id="KW-0539">Nucleus</keyword>
<accession>A0A835GTY5</accession>
<keyword evidence="5" id="KW-1185">Reference proteome</keyword>
<dbReference type="Proteomes" id="UP000648187">
    <property type="component" value="Unassembled WGS sequence"/>
</dbReference>